<dbReference type="EMBL" id="JBBYAK010000001">
    <property type="protein sequence ID" value="MEL3958182.1"/>
    <property type="molecule type" value="Genomic_DNA"/>
</dbReference>
<feature type="transmembrane region" description="Helical" evidence="1">
    <location>
        <begin position="6"/>
        <end position="22"/>
    </location>
</feature>
<evidence type="ECO:0000313" key="3">
    <source>
        <dbReference type="Proteomes" id="UP001459714"/>
    </source>
</evidence>
<evidence type="ECO:0000313" key="2">
    <source>
        <dbReference type="EMBL" id="MEL3958182.1"/>
    </source>
</evidence>
<accession>A0ABU9JZ72</accession>
<keyword evidence="3" id="KW-1185">Reference proteome</keyword>
<reference evidence="2 3" key="1">
    <citation type="submission" date="2024-03" db="EMBL/GenBank/DDBJ databases">
        <title>Bacilli Hybrid Assemblies.</title>
        <authorList>
            <person name="Kovac J."/>
        </authorList>
    </citation>
    <scope>NUCLEOTIDE SEQUENCE [LARGE SCALE GENOMIC DNA]</scope>
    <source>
        <strain evidence="2 3">FSL M8-0022</strain>
    </source>
</reference>
<protein>
    <recommendedName>
        <fullName evidence="4">Group-specific protein</fullName>
    </recommendedName>
</protein>
<evidence type="ECO:0000256" key="1">
    <source>
        <dbReference type="SAM" id="Phobius"/>
    </source>
</evidence>
<name>A0ABU9JZ72_9BACI</name>
<evidence type="ECO:0008006" key="4">
    <source>
        <dbReference type="Google" id="ProtNLM"/>
    </source>
</evidence>
<dbReference type="Proteomes" id="UP001459714">
    <property type="component" value="Unassembled WGS sequence"/>
</dbReference>
<gene>
    <name evidence="2" type="ORF">NST17_13395</name>
</gene>
<keyword evidence="1" id="KW-0812">Transmembrane</keyword>
<keyword evidence="1" id="KW-1133">Transmembrane helix</keyword>
<keyword evidence="1" id="KW-0472">Membrane</keyword>
<proteinExistence type="predicted"/>
<comment type="caution">
    <text evidence="2">The sequence shown here is derived from an EMBL/GenBank/DDBJ whole genome shotgun (WGS) entry which is preliminary data.</text>
</comment>
<sequence length="98" mass="11421">MLWLSALILIIIFICQMYILRFNDSEEGKDERGKEIQYKRNNLLYGVLYVGIILLYILVDLFEIIPVEYLPNILLGIVLSLSILGSIFTYVLKNSKNY</sequence>
<feature type="transmembrane region" description="Helical" evidence="1">
    <location>
        <begin position="73"/>
        <end position="92"/>
    </location>
</feature>
<organism evidence="2 3">
    <name type="scientific">Caldifermentibacillus hisashii</name>
    <dbReference type="NCBI Taxonomy" id="996558"/>
    <lineage>
        <taxon>Bacteria</taxon>
        <taxon>Bacillati</taxon>
        <taxon>Bacillota</taxon>
        <taxon>Bacilli</taxon>
        <taxon>Bacillales</taxon>
        <taxon>Bacillaceae</taxon>
        <taxon>Caldifermentibacillus</taxon>
    </lineage>
</organism>
<dbReference type="RefSeq" id="WP_342020409.1">
    <property type="nucleotide sequence ID" value="NZ_CP155465.1"/>
</dbReference>
<feature type="transmembrane region" description="Helical" evidence="1">
    <location>
        <begin position="43"/>
        <end position="67"/>
    </location>
</feature>